<keyword evidence="2" id="KW-1185">Reference proteome</keyword>
<comment type="caution">
    <text evidence="1">The sequence shown here is derived from an EMBL/GenBank/DDBJ whole genome shotgun (WGS) entry which is preliminary data.</text>
</comment>
<evidence type="ECO:0000313" key="2">
    <source>
        <dbReference type="Proteomes" id="UP000613768"/>
    </source>
</evidence>
<dbReference type="PRINTS" id="PR00081">
    <property type="entry name" value="GDHRDH"/>
</dbReference>
<accession>A0AAW3ZND6</accession>
<dbReference type="CDD" id="cd05325">
    <property type="entry name" value="carb_red_sniffer_like_SDR_c"/>
    <property type="match status" value="1"/>
</dbReference>
<reference evidence="1 2" key="1">
    <citation type="submission" date="2020-09" db="EMBL/GenBank/DDBJ databases">
        <title>Pseudoxanthomonas sp. CAU 1598 isolated from sand of Yaerae Beach.</title>
        <authorList>
            <person name="Kim W."/>
        </authorList>
    </citation>
    <scope>NUCLEOTIDE SEQUENCE [LARGE SCALE GENOMIC DNA]</scope>
    <source>
        <strain evidence="1 2">CAU 1598</strain>
    </source>
</reference>
<proteinExistence type="predicted"/>
<dbReference type="Pfam" id="PF00106">
    <property type="entry name" value="adh_short"/>
    <property type="match status" value="1"/>
</dbReference>
<dbReference type="Proteomes" id="UP000613768">
    <property type="component" value="Unassembled WGS sequence"/>
</dbReference>
<dbReference type="InterPro" id="IPR052184">
    <property type="entry name" value="SDR_enzymes"/>
</dbReference>
<dbReference type="PANTHER" id="PTHR45458">
    <property type="entry name" value="SHORT-CHAIN DEHYDROGENASE/REDUCTASE SDR"/>
    <property type="match status" value="1"/>
</dbReference>
<gene>
    <name evidence="1" type="ORF">IFO71_18155</name>
</gene>
<dbReference type="AlphaFoldDB" id="A0AAW3ZND6"/>
<dbReference type="SUPFAM" id="SSF51735">
    <property type="entry name" value="NAD(P)-binding Rossmann-fold domains"/>
    <property type="match status" value="1"/>
</dbReference>
<dbReference type="RefSeq" id="WP_192031093.1">
    <property type="nucleotide sequence ID" value="NZ_JACYTR010000060.1"/>
</dbReference>
<dbReference type="GO" id="GO:0016616">
    <property type="term" value="F:oxidoreductase activity, acting on the CH-OH group of donors, NAD or NADP as acceptor"/>
    <property type="evidence" value="ECO:0007669"/>
    <property type="project" value="TreeGrafter"/>
</dbReference>
<dbReference type="InterPro" id="IPR036291">
    <property type="entry name" value="NAD(P)-bd_dom_sf"/>
</dbReference>
<name>A0AAW3ZND6_9GAMM</name>
<dbReference type="EMBL" id="JACYTR010000060">
    <property type="protein sequence ID" value="MBD8527673.1"/>
    <property type="molecule type" value="Genomic_DNA"/>
</dbReference>
<dbReference type="InterPro" id="IPR002347">
    <property type="entry name" value="SDR_fam"/>
</dbReference>
<evidence type="ECO:0000313" key="1">
    <source>
        <dbReference type="EMBL" id="MBD8527673.1"/>
    </source>
</evidence>
<sequence>MSSTHHLIIGANRGIGLALARELCHGATPVIAACRSTSPDLDALPVQIETGVDVADLGSLRALSQRLGDLRINTLIVVAGVLSKEALNAMDEDALSRMQHQFNVNTLGPLRAISALRGHLGKGSKIGILTSRMGSMADNGSGGYYGYRASKAAVNAVGVSLARDLAADEISVVLLHPGFVRTEMTGGQGDVDAATSAKGLLARLEETTLDNTGRFVHADGTELPF</sequence>
<dbReference type="PANTHER" id="PTHR45458:SF1">
    <property type="entry name" value="SHORT CHAIN DEHYDROGENASE"/>
    <property type="match status" value="1"/>
</dbReference>
<dbReference type="Gene3D" id="3.40.50.720">
    <property type="entry name" value="NAD(P)-binding Rossmann-like Domain"/>
    <property type="match status" value="1"/>
</dbReference>
<organism evidence="1 2">
    <name type="scientific">Pseudomarimonas arenosa</name>
    <dbReference type="NCBI Taxonomy" id="2774145"/>
    <lineage>
        <taxon>Bacteria</taxon>
        <taxon>Pseudomonadati</taxon>
        <taxon>Pseudomonadota</taxon>
        <taxon>Gammaproteobacteria</taxon>
        <taxon>Lysobacterales</taxon>
        <taxon>Lysobacteraceae</taxon>
        <taxon>Pseudomarimonas</taxon>
    </lineage>
</organism>
<protein>
    <submittedName>
        <fullName evidence="1">SDR family oxidoreductase</fullName>
    </submittedName>
</protein>